<feature type="domain" description="PAC" evidence="8">
    <location>
        <begin position="591"/>
        <end position="643"/>
    </location>
</feature>
<dbReference type="InterPro" id="IPR052162">
    <property type="entry name" value="Sensor_kinase/Photoreceptor"/>
</dbReference>
<feature type="domain" description="PAC" evidence="8">
    <location>
        <begin position="214"/>
        <end position="267"/>
    </location>
</feature>
<dbReference type="InterPro" id="IPR000014">
    <property type="entry name" value="PAS"/>
</dbReference>
<dbReference type="PROSITE" id="PS50112">
    <property type="entry name" value="PAS"/>
    <property type="match status" value="3"/>
</dbReference>
<dbReference type="SMART" id="SM00091">
    <property type="entry name" value="PAS"/>
    <property type="match status" value="5"/>
</dbReference>
<dbReference type="Gene3D" id="2.10.70.100">
    <property type="match status" value="1"/>
</dbReference>
<dbReference type="Pfam" id="PF00512">
    <property type="entry name" value="HisKA"/>
    <property type="match status" value="1"/>
</dbReference>
<dbReference type="PROSITE" id="PS50113">
    <property type="entry name" value="PAC"/>
    <property type="match status" value="3"/>
</dbReference>
<accession>A0ABU3GY61</accession>
<evidence type="ECO:0000256" key="4">
    <source>
        <dbReference type="ARBA" id="ARBA00022679"/>
    </source>
</evidence>
<dbReference type="Pfam" id="PF13188">
    <property type="entry name" value="PAS_8"/>
    <property type="match status" value="1"/>
</dbReference>
<dbReference type="EC" id="2.7.13.3" evidence="2"/>
<dbReference type="SMART" id="SM00387">
    <property type="entry name" value="HATPase_c"/>
    <property type="match status" value="1"/>
</dbReference>
<dbReference type="PANTHER" id="PTHR43304">
    <property type="entry name" value="PHYTOCHROME-LIKE PROTEIN CPH1"/>
    <property type="match status" value="1"/>
</dbReference>
<dbReference type="SMART" id="SM00388">
    <property type="entry name" value="HisKA"/>
    <property type="match status" value="1"/>
</dbReference>
<dbReference type="InterPro" id="IPR013655">
    <property type="entry name" value="PAS_fold_3"/>
</dbReference>
<evidence type="ECO:0000256" key="3">
    <source>
        <dbReference type="ARBA" id="ARBA00022553"/>
    </source>
</evidence>
<evidence type="ECO:0000259" key="8">
    <source>
        <dbReference type="PROSITE" id="PS50113"/>
    </source>
</evidence>
<keyword evidence="3" id="KW-0597">Phosphoprotein</keyword>
<evidence type="ECO:0000256" key="2">
    <source>
        <dbReference type="ARBA" id="ARBA00012438"/>
    </source>
</evidence>
<dbReference type="PANTHER" id="PTHR43304:SF1">
    <property type="entry name" value="PAC DOMAIN-CONTAINING PROTEIN"/>
    <property type="match status" value="1"/>
</dbReference>
<dbReference type="CDD" id="cd00130">
    <property type="entry name" value="PAS"/>
    <property type="match status" value="4"/>
</dbReference>
<dbReference type="InterPro" id="IPR004358">
    <property type="entry name" value="Sig_transdc_His_kin-like_C"/>
</dbReference>
<dbReference type="EMBL" id="JAVLVU010000001">
    <property type="protein sequence ID" value="MDT3404694.1"/>
    <property type="molecule type" value="Genomic_DNA"/>
</dbReference>
<feature type="domain" description="PAS" evidence="7">
    <location>
        <begin position="518"/>
        <end position="573"/>
    </location>
</feature>
<dbReference type="SMART" id="SM00086">
    <property type="entry name" value="PAC"/>
    <property type="match status" value="4"/>
</dbReference>
<dbReference type="PRINTS" id="PR00344">
    <property type="entry name" value="BCTRLSENSOR"/>
</dbReference>
<dbReference type="NCBIfam" id="TIGR00229">
    <property type="entry name" value="sensory_box"/>
    <property type="match status" value="3"/>
</dbReference>
<reference evidence="10" key="1">
    <citation type="submission" date="2023-07" db="EMBL/GenBank/DDBJ databases">
        <title>Functional and genomic diversity of the sorghum phyllosphere microbiome.</title>
        <authorList>
            <person name="Shade A."/>
        </authorList>
    </citation>
    <scope>NUCLEOTIDE SEQUENCE [LARGE SCALE GENOMIC DNA]</scope>
    <source>
        <strain evidence="10">SORGH_AS_0422</strain>
    </source>
</reference>
<evidence type="ECO:0000256" key="5">
    <source>
        <dbReference type="ARBA" id="ARBA00022777"/>
    </source>
</evidence>
<dbReference type="InterPro" id="IPR035965">
    <property type="entry name" value="PAS-like_dom_sf"/>
</dbReference>
<dbReference type="InterPro" id="IPR005467">
    <property type="entry name" value="His_kinase_dom"/>
</dbReference>
<dbReference type="InterPro" id="IPR001610">
    <property type="entry name" value="PAC"/>
</dbReference>
<evidence type="ECO:0000259" key="6">
    <source>
        <dbReference type="PROSITE" id="PS50109"/>
    </source>
</evidence>
<evidence type="ECO:0000313" key="9">
    <source>
        <dbReference type="EMBL" id="MDT3404694.1"/>
    </source>
</evidence>
<feature type="domain" description="PAC" evidence="8">
    <location>
        <begin position="341"/>
        <end position="393"/>
    </location>
</feature>
<dbReference type="SUPFAM" id="SSF55785">
    <property type="entry name" value="PYP-like sensor domain (PAS domain)"/>
    <property type="match status" value="5"/>
</dbReference>
<dbReference type="Pfam" id="PF08447">
    <property type="entry name" value="PAS_3"/>
    <property type="match status" value="2"/>
</dbReference>
<dbReference type="SUPFAM" id="SSF47384">
    <property type="entry name" value="Homodimeric domain of signal transducing histidine kinase"/>
    <property type="match status" value="1"/>
</dbReference>
<comment type="caution">
    <text evidence="9">The sequence shown here is derived from an EMBL/GenBank/DDBJ whole genome shotgun (WGS) entry which is preliminary data.</text>
</comment>
<dbReference type="Gene3D" id="3.30.450.20">
    <property type="entry name" value="PAS domain"/>
    <property type="match status" value="5"/>
</dbReference>
<dbReference type="Proteomes" id="UP001258315">
    <property type="component" value="Unassembled WGS sequence"/>
</dbReference>
<proteinExistence type="predicted"/>
<evidence type="ECO:0000256" key="1">
    <source>
        <dbReference type="ARBA" id="ARBA00000085"/>
    </source>
</evidence>
<gene>
    <name evidence="9" type="ORF">QE417_003766</name>
</gene>
<dbReference type="RefSeq" id="WP_311952275.1">
    <property type="nucleotide sequence ID" value="NZ_JAVLVU010000001.1"/>
</dbReference>
<name>A0ABU3GY61_9SPHI</name>
<dbReference type="InterPro" id="IPR000700">
    <property type="entry name" value="PAS-assoc_C"/>
</dbReference>
<protein>
    <recommendedName>
        <fullName evidence="2">histidine kinase</fullName>
        <ecNumber evidence="2">2.7.13.3</ecNumber>
    </recommendedName>
</protein>
<sequence length="863" mass="97218">MNHAPTDVAVFSAIIEESPTPIALYEGREMRIRLANKAMICDAWGKDGSVIGKTLKEALPELEGQPFFQLLEDVFTTGKPYEAEEDLVQMIIDGQLQDNYYSFTYKPLFNAEGKVWAILNTATNVTGQVTARKHAHEIKEQLNFSLAAAGIGTWYLNLDTNKVSWDERTKELYGFPKDDVVVYEEALKYIHPNDRLLVDAAVTRALNHESGGNYDIKFRTIGAVDKKLRWLHCKGKAYFNTNGQPYRFSGITLDISEQVFADEKIKSAEQLAQLALENIDAGSYLVHLATNAISYTPLFAKILTGNEAVDLNREAFIKYVHPEDLKVRKAAYEKALRTGKLSYEARVVWDDGSVHWIKVTGRYTYDNTKKPTHFSGIVEDITADAEAKLEQQRLLWLIDNSTDLIALSNWDGKLTYLNKAGQKMMGFDSLQEAQRPTVEYVMPDQVKRVAEEINPSLLKHGRWEGEVIYRNHKTGEAIPGYATSLLVRDVASGEPLGRASVVRDLRPEIAARKALIESEQLFRAITTASPTALWMTDNSGEITYVNQVWVNWTGRPLDEHLGSGWLNSVLPDDVQVAADKFINDFKAQVVHESFFRITHLNGKIRWVVCTGNPQYNAEGIFKGYVGACVDITDQKQLQQQKDEFIGIASHELKTPVTSLKAYTQVLQTIFMREGDEKSAMLGKMNNQIDRLTSLIGDLLDVTKIQSGRLQFNDDYFDFNQLITELVEDLQRTTSKHQIALELNTTGTAYADKDRIVQVITNLISNAIKYSPQADKIIVRTSLKNNEINVCVQDFGIGIKEDKQHKVFEQFYRVSGDKQHTFPGLGLGLYISSEIIKREGGRIWVTSVEGQGSTFCFALPVNHP</sequence>
<dbReference type="Pfam" id="PF08448">
    <property type="entry name" value="PAS_4"/>
    <property type="match status" value="2"/>
</dbReference>
<evidence type="ECO:0000259" key="7">
    <source>
        <dbReference type="PROSITE" id="PS50112"/>
    </source>
</evidence>
<feature type="domain" description="PAS" evidence="7">
    <location>
        <begin position="390"/>
        <end position="460"/>
    </location>
</feature>
<dbReference type="Pfam" id="PF02518">
    <property type="entry name" value="HATPase_c"/>
    <property type="match status" value="1"/>
</dbReference>
<dbReference type="InterPro" id="IPR003661">
    <property type="entry name" value="HisK_dim/P_dom"/>
</dbReference>
<dbReference type="Gene3D" id="1.10.287.130">
    <property type="match status" value="1"/>
</dbReference>
<feature type="domain" description="PAS" evidence="7">
    <location>
        <begin position="138"/>
        <end position="209"/>
    </location>
</feature>
<dbReference type="InterPro" id="IPR036097">
    <property type="entry name" value="HisK_dim/P_sf"/>
</dbReference>
<dbReference type="InterPro" id="IPR036890">
    <property type="entry name" value="HATPase_C_sf"/>
</dbReference>
<organism evidence="9 10">
    <name type="scientific">Mucilaginibacter terrae</name>
    <dbReference type="NCBI Taxonomy" id="1955052"/>
    <lineage>
        <taxon>Bacteria</taxon>
        <taxon>Pseudomonadati</taxon>
        <taxon>Bacteroidota</taxon>
        <taxon>Sphingobacteriia</taxon>
        <taxon>Sphingobacteriales</taxon>
        <taxon>Sphingobacteriaceae</taxon>
        <taxon>Mucilaginibacter</taxon>
    </lineage>
</organism>
<dbReference type="CDD" id="cd00082">
    <property type="entry name" value="HisKA"/>
    <property type="match status" value="1"/>
</dbReference>
<evidence type="ECO:0000313" key="10">
    <source>
        <dbReference type="Proteomes" id="UP001258315"/>
    </source>
</evidence>
<dbReference type="PROSITE" id="PS50109">
    <property type="entry name" value="HIS_KIN"/>
    <property type="match status" value="1"/>
</dbReference>
<keyword evidence="10" id="KW-1185">Reference proteome</keyword>
<keyword evidence="5" id="KW-0418">Kinase</keyword>
<dbReference type="SUPFAM" id="SSF55874">
    <property type="entry name" value="ATPase domain of HSP90 chaperone/DNA topoisomerase II/histidine kinase"/>
    <property type="match status" value="1"/>
</dbReference>
<dbReference type="InterPro" id="IPR013656">
    <property type="entry name" value="PAS_4"/>
</dbReference>
<dbReference type="CDD" id="cd00075">
    <property type="entry name" value="HATPase"/>
    <property type="match status" value="1"/>
</dbReference>
<dbReference type="InterPro" id="IPR003594">
    <property type="entry name" value="HATPase_dom"/>
</dbReference>
<dbReference type="Gene3D" id="3.30.565.10">
    <property type="entry name" value="Histidine kinase-like ATPase, C-terminal domain"/>
    <property type="match status" value="1"/>
</dbReference>
<keyword evidence="4" id="KW-0808">Transferase</keyword>
<feature type="domain" description="Histidine kinase" evidence="6">
    <location>
        <begin position="647"/>
        <end position="862"/>
    </location>
</feature>
<comment type="catalytic activity">
    <reaction evidence="1">
        <text>ATP + protein L-histidine = ADP + protein N-phospho-L-histidine.</text>
        <dbReference type="EC" id="2.7.13.3"/>
    </reaction>
</comment>